<feature type="domain" description="HTH araC/xylS-type" evidence="4">
    <location>
        <begin position="232"/>
        <end position="335"/>
    </location>
</feature>
<dbReference type="RefSeq" id="WP_081269021.1">
    <property type="nucleotide sequence ID" value="NZ_LVHG01000054.1"/>
</dbReference>
<name>A0AA91DLM9_VARPD</name>
<organism evidence="5 6">
    <name type="scientific">Variovorax paradoxus</name>
    <dbReference type="NCBI Taxonomy" id="34073"/>
    <lineage>
        <taxon>Bacteria</taxon>
        <taxon>Pseudomonadati</taxon>
        <taxon>Pseudomonadota</taxon>
        <taxon>Betaproteobacteria</taxon>
        <taxon>Burkholderiales</taxon>
        <taxon>Comamonadaceae</taxon>
        <taxon>Variovorax</taxon>
    </lineage>
</organism>
<proteinExistence type="predicted"/>
<dbReference type="Pfam" id="PF14525">
    <property type="entry name" value="AraC_binding_2"/>
    <property type="match status" value="1"/>
</dbReference>
<dbReference type="GO" id="GO:0043565">
    <property type="term" value="F:sequence-specific DNA binding"/>
    <property type="evidence" value="ECO:0007669"/>
    <property type="project" value="InterPro"/>
</dbReference>
<dbReference type="Gene3D" id="1.10.10.60">
    <property type="entry name" value="Homeodomain-like"/>
    <property type="match status" value="1"/>
</dbReference>
<dbReference type="Proteomes" id="UP000077852">
    <property type="component" value="Unassembled WGS sequence"/>
</dbReference>
<dbReference type="InterPro" id="IPR009057">
    <property type="entry name" value="Homeodomain-like_sf"/>
</dbReference>
<evidence type="ECO:0000313" key="6">
    <source>
        <dbReference type="Proteomes" id="UP000077852"/>
    </source>
</evidence>
<dbReference type="GO" id="GO:0003700">
    <property type="term" value="F:DNA-binding transcription factor activity"/>
    <property type="evidence" value="ECO:0007669"/>
    <property type="project" value="InterPro"/>
</dbReference>
<dbReference type="InterPro" id="IPR035418">
    <property type="entry name" value="AraC-bd_2"/>
</dbReference>
<dbReference type="EMBL" id="LVHG01000054">
    <property type="protein sequence ID" value="OAK61873.1"/>
    <property type="molecule type" value="Genomic_DNA"/>
</dbReference>
<dbReference type="PANTHER" id="PTHR46796">
    <property type="entry name" value="HTH-TYPE TRANSCRIPTIONAL ACTIVATOR RHAS-RELATED"/>
    <property type="match status" value="1"/>
</dbReference>
<reference evidence="5 6" key="1">
    <citation type="submission" date="2016-03" db="EMBL/GenBank/DDBJ databases">
        <title>Genome sequence of Variovorax paradoxus KB5.</title>
        <authorList>
            <person name="Jeong H."/>
            <person name="Hong C.E."/>
            <person name="Jo S.H."/>
            <person name="Park J.M."/>
        </authorList>
    </citation>
    <scope>NUCLEOTIDE SEQUENCE [LARGE SCALE GENOMIC DNA]</scope>
    <source>
        <strain evidence="5 6">KB5</strain>
    </source>
</reference>
<keyword evidence="2" id="KW-0238">DNA-binding</keyword>
<dbReference type="PANTHER" id="PTHR46796:SF12">
    <property type="entry name" value="HTH-TYPE DNA-BINDING TRANSCRIPTIONAL ACTIVATOR EUTR"/>
    <property type="match status" value="1"/>
</dbReference>
<sequence>METAATTPRLPLQRYRLFESHDMDEARESVARVFCPHGLTMLRPRTELDACHHSARLHRDVSLNYVQYGPGVQIDPGYLQDFFLLQIPMRGGADIRCGAQQVDATPSLASLPSPTEQLSMRWADDSPHLIVRLARPALQSRLEALLQAPVRQALVFELGVPLDNPALAPLVHFIDYLRLTLDAGNSLQAGGSRLAEHAEAYLMASLLMSARHNHSGALAGDAQRGLLPRVVRKAQEFMAAHAEQPVSLADVCREVGCSARALQLAFRQHAGQGPMEFLRELRLDRVRADLVAAAQRDDGGGVRETAEKYGFLHLGHFAAQYRARFGEKPSETLAHRACADKTKIL</sequence>
<keyword evidence="1" id="KW-0805">Transcription regulation</keyword>
<evidence type="ECO:0000256" key="1">
    <source>
        <dbReference type="ARBA" id="ARBA00023015"/>
    </source>
</evidence>
<dbReference type="InterPro" id="IPR050204">
    <property type="entry name" value="AraC_XylS_family_regulators"/>
</dbReference>
<evidence type="ECO:0000256" key="2">
    <source>
        <dbReference type="ARBA" id="ARBA00023125"/>
    </source>
</evidence>
<dbReference type="InterPro" id="IPR018060">
    <property type="entry name" value="HTH_AraC"/>
</dbReference>
<dbReference type="SMART" id="SM00342">
    <property type="entry name" value="HTH_ARAC"/>
    <property type="match status" value="1"/>
</dbReference>
<accession>A0AA91DLM9</accession>
<evidence type="ECO:0000256" key="3">
    <source>
        <dbReference type="ARBA" id="ARBA00023163"/>
    </source>
</evidence>
<dbReference type="PROSITE" id="PS01124">
    <property type="entry name" value="HTH_ARAC_FAMILY_2"/>
    <property type="match status" value="1"/>
</dbReference>
<dbReference type="AlphaFoldDB" id="A0AA91DLM9"/>
<gene>
    <name evidence="5" type="ORF">A3K87_19885</name>
</gene>
<protein>
    <submittedName>
        <fullName evidence="5">AraC family transcriptional regulator</fullName>
    </submittedName>
</protein>
<comment type="caution">
    <text evidence="5">The sequence shown here is derived from an EMBL/GenBank/DDBJ whole genome shotgun (WGS) entry which is preliminary data.</text>
</comment>
<evidence type="ECO:0000259" key="4">
    <source>
        <dbReference type="PROSITE" id="PS01124"/>
    </source>
</evidence>
<dbReference type="Pfam" id="PF12833">
    <property type="entry name" value="HTH_18"/>
    <property type="match status" value="1"/>
</dbReference>
<keyword evidence="3" id="KW-0804">Transcription</keyword>
<dbReference type="SUPFAM" id="SSF46689">
    <property type="entry name" value="Homeodomain-like"/>
    <property type="match status" value="1"/>
</dbReference>
<evidence type="ECO:0000313" key="5">
    <source>
        <dbReference type="EMBL" id="OAK61873.1"/>
    </source>
</evidence>